<comment type="cofactor">
    <cofactor evidence="1">
        <name>pyridoxal 5'-phosphate</name>
        <dbReference type="ChEBI" id="CHEBI:597326"/>
    </cofactor>
</comment>
<keyword evidence="2" id="KW-0663">Pyridoxal phosphate</keyword>
<evidence type="ECO:0000256" key="2">
    <source>
        <dbReference type="ARBA" id="ARBA00022898"/>
    </source>
</evidence>
<dbReference type="Pfam" id="PF00291">
    <property type="entry name" value="PALP"/>
    <property type="match status" value="1"/>
</dbReference>
<dbReference type="GO" id="GO:0030170">
    <property type="term" value="F:pyridoxal phosphate binding"/>
    <property type="evidence" value="ECO:0007669"/>
    <property type="project" value="InterPro"/>
</dbReference>
<evidence type="ECO:0000313" key="5">
    <source>
        <dbReference type="EMBL" id="MVX57644.1"/>
    </source>
</evidence>
<dbReference type="PROSITE" id="PS00165">
    <property type="entry name" value="DEHYDRATASE_SER_THR"/>
    <property type="match status" value="1"/>
</dbReference>
<dbReference type="PANTHER" id="PTHR48078">
    <property type="entry name" value="THREONINE DEHYDRATASE, MITOCHONDRIAL-RELATED"/>
    <property type="match status" value="1"/>
</dbReference>
<comment type="caution">
    <text evidence="5">The sequence shown here is derived from an EMBL/GenBank/DDBJ whole genome shotgun (WGS) entry which is preliminary data.</text>
</comment>
<gene>
    <name evidence="5" type="ORF">E5987_10625</name>
</gene>
<feature type="domain" description="Tryptophan synthase beta chain-like PALP" evidence="4">
    <location>
        <begin position="66"/>
        <end position="357"/>
    </location>
</feature>
<proteinExistence type="predicted"/>
<dbReference type="CDD" id="cd01563">
    <property type="entry name" value="Thr-synth_1"/>
    <property type="match status" value="1"/>
</dbReference>
<dbReference type="Gene3D" id="3.40.50.1100">
    <property type="match status" value="2"/>
</dbReference>
<organism evidence="5 6">
    <name type="scientific">Parasutterella muris</name>
    <dbReference type="NCBI Taxonomy" id="2565572"/>
    <lineage>
        <taxon>Bacteria</taxon>
        <taxon>Pseudomonadati</taxon>
        <taxon>Pseudomonadota</taxon>
        <taxon>Betaproteobacteria</taxon>
        <taxon>Burkholderiales</taxon>
        <taxon>Sutterellaceae</taxon>
        <taxon>Parasutterella</taxon>
    </lineage>
</organism>
<keyword evidence="6" id="KW-1185">Reference proteome</keyword>
<dbReference type="Proteomes" id="UP000472580">
    <property type="component" value="Unassembled WGS sequence"/>
</dbReference>
<dbReference type="RefSeq" id="WP_160336061.1">
    <property type="nucleotide sequence ID" value="NZ_WSRP01000039.1"/>
</dbReference>
<dbReference type="GO" id="GO:0003941">
    <property type="term" value="F:L-serine ammonia-lyase activity"/>
    <property type="evidence" value="ECO:0007669"/>
    <property type="project" value="TreeGrafter"/>
</dbReference>
<dbReference type="EMBL" id="WSRP01000039">
    <property type="protein sequence ID" value="MVX57644.1"/>
    <property type="molecule type" value="Genomic_DNA"/>
</dbReference>
<dbReference type="GO" id="GO:0009097">
    <property type="term" value="P:isoleucine biosynthetic process"/>
    <property type="evidence" value="ECO:0007669"/>
    <property type="project" value="TreeGrafter"/>
</dbReference>
<dbReference type="InterPro" id="IPR050147">
    <property type="entry name" value="Ser/Thr_Dehydratase"/>
</dbReference>
<keyword evidence="3" id="KW-0456">Lyase</keyword>
<dbReference type="AlphaFoldDB" id="A0A6L6YJT3"/>
<dbReference type="SUPFAM" id="SSF53686">
    <property type="entry name" value="Tryptophan synthase beta subunit-like PLP-dependent enzymes"/>
    <property type="match status" value="1"/>
</dbReference>
<reference evidence="5 6" key="1">
    <citation type="submission" date="2019-12" db="EMBL/GenBank/DDBJ databases">
        <title>Microbes associate with the intestines of laboratory mice.</title>
        <authorList>
            <person name="Navarre W."/>
            <person name="Wong E."/>
        </authorList>
    </citation>
    <scope>NUCLEOTIDE SEQUENCE [LARGE SCALE GENOMIC DNA]</scope>
    <source>
        <strain evidence="5 6">NM82_D38</strain>
    </source>
</reference>
<accession>A0A6L6YJT3</accession>
<evidence type="ECO:0000256" key="1">
    <source>
        <dbReference type="ARBA" id="ARBA00001933"/>
    </source>
</evidence>
<name>A0A6L6YJT3_9BURK</name>
<dbReference type="PANTHER" id="PTHR48078:SF6">
    <property type="entry name" value="L-THREONINE DEHYDRATASE CATABOLIC TDCB"/>
    <property type="match status" value="1"/>
</dbReference>
<evidence type="ECO:0000259" key="4">
    <source>
        <dbReference type="Pfam" id="PF00291"/>
    </source>
</evidence>
<dbReference type="GO" id="GO:0004794">
    <property type="term" value="F:threonine deaminase activity"/>
    <property type="evidence" value="ECO:0007669"/>
    <property type="project" value="TreeGrafter"/>
</dbReference>
<dbReference type="InterPro" id="IPR000634">
    <property type="entry name" value="Ser/Thr_deHydtase_PyrdxlP-BS"/>
</dbReference>
<dbReference type="InterPro" id="IPR036052">
    <property type="entry name" value="TrpB-like_PALP_sf"/>
</dbReference>
<evidence type="ECO:0000313" key="6">
    <source>
        <dbReference type="Proteomes" id="UP000472580"/>
    </source>
</evidence>
<dbReference type="InterPro" id="IPR001926">
    <property type="entry name" value="TrpB-like_PALP"/>
</dbReference>
<dbReference type="GO" id="GO:0006565">
    <property type="term" value="P:L-serine catabolic process"/>
    <property type="evidence" value="ECO:0007669"/>
    <property type="project" value="TreeGrafter"/>
</dbReference>
<evidence type="ECO:0000256" key="3">
    <source>
        <dbReference type="ARBA" id="ARBA00023239"/>
    </source>
</evidence>
<dbReference type="OrthoDB" id="9763107at2"/>
<protein>
    <submittedName>
        <fullName evidence="5">Pyridoxal-phosphate dependent enzyme</fullName>
    </submittedName>
</protein>
<sequence length="364" mass="39992">MKFICTQCGKAADSATMACHCECGGLFSLPQDHLPLWDKSLIDQKVWSLFRYHAFMNLDADEWKFVSMGEGMTPIVPFNEDVLFKMDFMMPTLSFKDRGAAALVSHMKAIGVKKCVQDSSGNAGVAVAAYCARCGIECEIYVPEGTSPNKISMIEGFGAKAVVVPGSRDHCADVCRSKVEEGAYYANHVYNPYFYEGTKSYIYETFEQLGRLPENIFIELGNGTLFIGAVLAVEHLLRSKAIDKAPNLIAVQSENCAPFMETVEQNADHIVSVDVKPTLAEGIAIGKPARGAEVLEMIRKHSIRVVTAPEAQILECRRQMAAKGFYVEHTTAAALAAYYRYQELYGPTHDALISLCGAGLKSEH</sequence>
<dbReference type="GO" id="GO:0006567">
    <property type="term" value="P:L-threonine catabolic process"/>
    <property type="evidence" value="ECO:0007669"/>
    <property type="project" value="TreeGrafter"/>
</dbReference>